<evidence type="ECO:0000313" key="4">
    <source>
        <dbReference type="Proteomes" id="UP000000238"/>
    </source>
</evidence>
<proteinExistence type="predicted"/>
<keyword evidence="4" id="KW-1185">Reference proteome</keyword>
<feature type="domain" description="DUF3857" evidence="2">
    <location>
        <begin position="77"/>
        <end position="240"/>
    </location>
</feature>
<dbReference type="SUPFAM" id="SSF54001">
    <property type="entry name" value="Cysteine proteinases"/>
    <property type="match status" value="1"/>
</dbReference>
<accession>Q2S737</accession>
<dbReference type="Proteomes" id="UP000000238">
    <property type="component" value="Chromosome"/>
</dbReference>
<dbReference type="RefSeq" id="WP_011400587.1">
    <property type="nucleotide sequence ID" value="NC_007645.1"/>
</dbReference>
<evidence type="ECO:0000256" key="1">
    <source>
        <dbReference type="SAM" id="SignalP"/>
    </source>
</evidence>
<dbReference type="PROSITE" id="PS51257">
    <property type="entry name" value="PROKAR_LIPOPROTEIN"/>
    <property type="match status" value="1"/>
</dbReference>
<dbReference type="STRING" id="349521.HCH_06920"/>
<dbReference type="HOGENOM" id="CLU_016232_0_0_6"/>
<dbReference type="Gene3D" id="2.60.40.3140">
    <property type="match status" value="1"/>
</dbReference>
<evidence type="ECO:0000259" key="2">
    <source>
        <dbReference type="Pfam" id="PF12969"/>
    </source>
</evidence>
<protein>
    <recommendedName>
        <fullName evidence="2">DUF3857 domain-containing protein</fullName>
    </recommendedName>
</protein>
<sequence>MNRFSGRLYGLIATLSVMLACQANGQTFKSNGYAYDISAAPKWVESVQAPAAPGHDNGAVEYLLVDRQTSAATRSPQYFYHFVERANNLDGLEEISHLKVTFNPDFQQLIWHKLNVIRDGKVIDRLDPQSITLIREETELNQEMFSGYVTSVVFVKGTRVGDVVDFSYSIVGRNPVFGDHYFQGLSMSWQAPVHRLYTRVIAPPNRELRISAVKYDAQPTISAYGKSKVYVWDDANVAAYYNEGNYPLDYEPGSFISLTDFPDWDGVIRWAEPLYAVRPIKSKELRDLRDELKSMPKEQAVITALQFAQEQIRYLGIELGQNSHLPRAPDMVIENRYGDCKDKTLLLVSLLRSIGIDAYPALVSWEIASGVDKIAPSPGGFDHVITLVELDGQRYWLDPTRRYQKGSLNTLGYYDYGKALIIGHPSERELVKVGLPEVAGVPSMITRERFKVIDYSAPVEHFITTEYTGIEADRMRQRLANKSIREFSQDMLNYMQKLYPGAEQLEPVQITDDGANNRFIIDEHYRINDFYAPVDNVQATRFYAYSLFEYVKSPAVTRRSGPLTLPGPIRVVHDISLEYPSSLKFTDQAAKVSQSNDYFNYFYQEDYLGRTLNLHHELEFKRAAMPAEATQSFLDLKKQINNSGEHYYQVTRNEETDKSRFGDFISSIQSVVYGLEAPQ</sequence>
<dbReference type="Pfam" id="PF12969">
    <property type="entry name" value="DUF3857"/>
    <property type="match status" value="1"/>
</dbReference>
<name>Q2S737_HAHCH</name>
<dbReference type="InterPro" id="IPR024618">
    <property type="entry name" value="DUF3857"/>
</dbReference>
<feature type="chain" id="PRO_5005362014" description="DUF3857 domain-containing protein" evidence="1">
    <location>
        <begin position="26"/>
        <end position="679"/>
    </location>
</feature>
<dbReference type="eggNOG" id="COG1305">
    <property type="taxonomic scope" value="Bacteria"/>
</dbReference>
<keyword evidence="1" id="KW-0732">Signal</keyword>
<reference evidence="3 4" key="1">
    <citation type="journal article" date="2005" name="Nucleic Acids Res.">
        <title>Genomic blueprint of Hahella chejuensis, a marine microbe producing an algicidal agent.</title>
        <authorList>
            <person name="Jeong H."/>
            <person name="Yim J.H."/>
            <person name="Lee C."/>
            <person name="Choi S.-H."/>
            <person name="Park Y.K."/>
            <person name="Yoon S.H."/>
            <person name="Hur C.-G."/>
            <person name="Kang H.-Y."/>
            <person name="Kim D."/>
            <person name="Lee H.H."/>
            <person name="Park K.H."/>
            <person name="Park S.-H."/>
            <person name="Park H.-S."/>
            <person name="Lee H.K."/>
            <person name="Oh T.K."/>
            <person name="Kim J.F."/>
        </authorList>
    </citation>
    <scope>NUCLEOTIDE SEQUENCE [LARGE SCALE GENOMIC DNA]</scope>
    <source>
        <strain evidence="3 4">KCTC 2396</strain>
    </source>
</reference>
<dbReference type="InterPro" id="IPR038765">
    <property type="entry name" value="Papain-like_cys_pep_sf"/>
</dbReference>
<dbReference type="KEGG" id="hch:HCH_06920"/>
<dbReference type="AlphaFoldDB" id="Q2S737"/>
<gene>
    <name evidence="3" type="ordered locus">HCH_06920</name>
</gene>
<dbReference type="OrthoDB" id="8595007at2"/>
<organism evidence="3 4">
    <name type="scientific">Hahella chejuensis (strain KCTC 2396)</name>
    <dbReference type="NCBI Taxonomy" id="349521"/>
    <lineage>
        <taxon>Bacteria</taxon>
        <taxon>Pseudomonadati</taxon>
        <taxon>Pseudomonadota</taxon>
        <taxon>Gammaproteobacteria</taxon>
        <taxon>Oceanospirillales</taxon>
        <taxon>Hahellaceae</taxon>
        <taxon>Hahella</taxon>
    </lineage>
</organism>
<evidence type="ECO:0000313" key="3">
    <source>
        <dbReference type="EMBL" id="ABC33537.1"/>
    </source>
</evidence>
<dbReference type="EMBL" id="CP000155">
    <property type="protein sequence ID" value="ABC33537.1"/>
    <property type="molecule type" value="Genomic_DNA"/>
</dbReference>
<dbReference type="Gene3D" id="3.10.620.30">
    <property type="match status" value="1"/>
</dbReference>
<feature type="signal peptide" evidence="1">
    <location>
        <begin position="1"/>
        <end position="25"/>
    </location>
</feature>